<dbReference type="Proteomes" id="UP000004324">
    <property type="component" value="Unassembled WGS sequence"/>
</dbReference>
<evidence type="ECO:0000256" key="7">
    <source>
        <dbReference type="ARBA" id="ARBA00022989"/>
    </source>
</evidence>
<keyword evidence="3" id="KW-1003">Cell membrane</keyword>
<evidence type="ECO:0000256" key="4">
    <source>
        <dbReference type="ARBA" id="ARBA00022597"/>
    </source>
</evidence>
<dbReference type="PROSITE" id="PS51106">
    <property type="entry name" value="PTS_EIIC_TYPE_4"/>
    <property type="match status" value="1"/>
</dbReference>
<evidence type="ECO:0000313" key="11">
    <source>
        <dbReference type="Proteomes" id="UP000004324"/>
    </source>
</evidence>
<comment type="caution">
    <text evidence="10">The sequence shown here is derived from an EMBL/GenBank/DDBJ whole genome shotgun (WGS) entry which is preliminary data.</text>
</comment>
<dbReference type="PANTHER" id="PTHR32502">
    <property type="entry name" value="N-ACETYLGALACTOSAMINE PERMEASE II COMPONENT-RELATED"/>
    <property type="match status" value="1"/>
</dbReference>
<dbReference type="Pfam" id="PF03609">
    <property type="entry name" value="EII-Sor"/>
    <property type="match status" value="1"/>
</dbReference>
<dbReference type="AlphaFoldDB" id="I9LG62"/>
<dbReference type="PANTHER" id="PTHR32502:SF8">
    <property type="entry name" value="N-ACETYLGALACTOSAMINE PERMEASE IIC COMPONENT 1"/>
    <property type="match status" value="1"/>
</dbReference>
<keyword evidence="11" id="KW-1185">Reference proteome</keyword>
<reference evidence="10 11" key="1">
    <citation type="journal article" date="2012" name="J. Bacteriol.">
        <title>Draft Genome Sequences for Two Metal-Reducing Pelosinus fermentans Strains Isolated from a Cr(VI)-Contaminated Site and for Type Strain R7.</title>
        <authorList>
            <person name="Brown S.D."/>
            <person name="Podar M."/>
            <person name="Klingeman D.M."/>
            <person name="Johnson C.M."/>
            <person name="Yang Z.K."/>
            <person name="Utturkar S.M."/>
            <person name="Land M.L."/>
            <person name="Mosher J.J."/>
            <person name="Hurt R.A.Jr."/>
            <person name="Phelps T.J."/>
            <person name="Palumbo A.V."/>
            <person name="Arkin A.P."/>
            <person name="Hazen T.C."/>
            <person name="Elias D.A."/>
        </authorList>
    </citation>
    <scope>NUCLEOTIDE SEQUENCE [LARGE SCALE GENOMIC DNA]</scope>
    <source>
        <strain evidence="10 11">B4</strain>
    </source>
</reference>
<name>I9LG62_9FIRM</name>
<dbReference type="RefSeq" id="WP_007932945.1">
    <property type="nucleotide sequence ID" value="NZ_AKVJ01000021.1"/>
</dbReference>
<comment type="subcellular location">
    <subcellularLocation>
        <location evidence="1">Cell membrane</location>
        <topology evidence="1">Multi-pass membrane protein</topology>
    </subcellularLocation>
</comment>
<feature type="transmembrane region" description="Helical" evidence="9">
    <location>
        <begin position="139"/>
        <end position="160"/>
    </location>
</feature>
<dbReference type="GO" id="GO:0016740">
    <property type="term" value="F:transferase activity"/>
    <property type="evidence" value="ECO:0007669"/>
    <property type="project" value="UniProtKB-KW"/>
</dbReference>
<dbReference type="OrthoDB" id="9815089at2"/>
<feature type="transmembrane region" description="Helical" evidence="9">
    <location>
        <begin position="207"/>
        <end position="236"/>
    </location>
</feature>
<keyword evidence="8 9" id="KW-0472">Membrane</keyword>
<sequence length="248" mass="26785">MIIQAVLVGLLYYVATNRIWYGFSMLIRQPLSLAVFIGLIFGDMQTALIMGATLQMMYLGAIAPGGNIPTDEALAACVAIPIAIQAHVGPEIAVAIAVPIGLLGVLLDELRRTLFTGLVHVADKRAEEGDAKGIRRLAFVYPLLFVFPIRFIPAFLANYYGVDAVQSFMGAVPNWVLQGLGVAGNILPALGFALTMVIIGKRNFIPFFILGFFVVAYTGISIVGIAIFAFCMAAIYTHFQPNTQQRQG</sequence>
<dbReference type="InterPro" id="IPR050303">
    <property type="entry name" value="GatZ_KbaZ_carbometab"/>
</dbReference>
<dbReference type="EMBL" id="AKVJ01000021">
    <property type="protein sequence ID" value="EIW19331.1"/>
    <property type="molecule type" value="Genomic_DNA"/>
</dbReference>
<protein>
    <submittedName>
        <fullName evidence="10">Phosphotransferase system PTS sorbose-specific IIC subunit</fullName>
    </submittedName>
</protein>
<feature type="transmembrane region" description="Helical" evidence="9">
    <location>
        <begin position="19"/>
        <end position="41"/>
    </location>
</feature>
<evidence type="ECO:0000256" key="3">
    <source>
        <dbReference type="ARBA" id="ARBA00022475"/>
    </source>
</evidence>
<gene>
    <name evidence="10" type="ORF">FB4_3041</name>
</gene>
<feature type="transmembrane region" description="Helical" evidence="9">
    <location>
        <begin position="180"/>
        <end position="200"/>
    </location>
</feature>
<dbReference type="GO" id="GO:0005886">
    <property type="term" value="C:plasma membrane"/>
    <property type="evidence" value="ECO:0007669"/>
    <property type="project" value="UniProtKB-SubCell"/>
</dbReference>
<accession>I9LG62</accession>
<evidence type="ECO:0000256" key="2">
    <source>
        <dbReference type="ARBA" id="ARBA00022448"/>
    </source>
</evidence>
<keyword evidence="10" id="KW-0808">Transferase</keyword>
<dbReference type="InterPro" id="IPR004700">
    <property type="entry name" value="PTS_IIC_man"/>
</dbReference>
<proteinExistence type="predicted"/>
<keyword evidence="4" id="KW-0762">Sugar transport</keyword>
<evidence type="ECO:0000256" key="6">
    <source>
        <dbReference type="ARBA" id="ARBA00022692"/>
    </source>
</evidence>
<evidence type="ECO:0000313" key="10">
    <source>
        <dbReference type="EMBL" id="EIW19331.1"/>
    </source>
</evidence>
<evidence type="ECO:0000256" key="8">
    <source>
        <dbReference type="ARBA" id="ARBA00023136"/>
    </source>
</evidence>
<keyword evidence="7 9" id="KW-1133">Transmembrane helix</keyword>
<evidence type="ECO:0000256" key="9">
    <source>
        <dbReference type="SAM" id="Phobius"/>
    </source>
</evidence>
<dbReference type="GO" id="GO:0009401">
    <property type="term" value="P:phosphoenolpyruvate-dependent sugar phosphotransferase system"/>
    <property type="evidence" value="ECO:0007669"/>
    <property type="project" value="UniProtKB-KW"/>
</dbReference>
<evidence type="ECO:0000256" key="1">
    <source>
        <dbReference type="ARBA" id="ARBA00004651"/>
    </source>
</evidence>
<dbReference type="PATRIC" id="fig|1149862.3.peg.1600"/>
<organism evidence="10 11">
    <name type="scientific">Pelosinus fermentans B4</name>
    <dbReference type="NCBI Taxonomy" id="1149862"/>
    <lineage>
        <taxon>Bacteria</taxon>
        <taxon>Bacillati</taxon>
        <taxon>Bacillota</taxon>
        <taxon>Negativicutes</taxon>
        <taxon>Selenomonadales</taxon>
        <taxon>Sporomusaceae</taxon>
        <taxon>Pelosinus</taxon>
    </lineage>
</organism>
<keyword evidence="2" id="KW-0813">Transport</keyword>
<keyword evidence="6 9" id="KW-0812">Transmembrane</keyword>
<keyword evidence="5" id="KW-0598">Phosphotransferase system</keyword>
<evidence type="ECO:0000256" key="5">
    <source>
        <dbReference type="ARBA" id="ARBA00022683"/>
    </source>
</evidence>